<sequence>MMNSQNSTSTNVVRDENLLKRRIKYYIKSGRGGRQSETALIKALSQQAHLYVFGGLIRDIGLFTAHQFRSDIDLVFAGSKRHLHRALSDYGLQQITENKFGGFRVRDFSVDIDIWSLEETWAFKNHFIIQKDVESLLNTTLMSWDSVLYDIQNDRIITNDSWLTDLHTGRLDLVLEHTPDVNSALIRILRTIYGKEVLMLGERLCQFLASSLNVYSNQTLVSDELERFRTSYITSTRLSKLRQDLASWSGKGGLKVNSHLYCKQLNLELISSNEKK</sequence>
<protein>
    <recommendedName>
        <fullName evidence="3">Poly A polymerase head domain-containing protein</fullName>
    </recommendedName>
</protein>
<accession>A0ABD7QEL7</accession>
<dbReference type="Gene3D" id="3.30.460.10">
    <property type="entry name" value="Beta Polymerase, domain 2"/>
    <property type="match status" value="1"/>
</dbReference>
<name>A0ABD7QEL7_RAOOR</name>
<comment type="caution">
    <text evidence="1">The sequence shown here is derived from an EMBL/GenBank/DDBJ whole genome shotgun (WGS) entry which is preliminary data.</text>
</comment>
<dbReference type="InterPro" id="IPR043519">
    <property type="entry name" value="NT_sf"/>
</dbReference>
<organism evidence="1 2">
    <name type="scientific">Raoultella ornithinolytica</name>
    <name type="common">Klebsiella ornithinolytica</name>
    <dbReference type="NCBI Taxonomy" id="54291"/>
    <lineage>
        <taxon>Bacteria</taxon>
        <taxon>Pseudomonadati</taxon>
        <taxon>Pseudomonadota</taxon>
        <taxon>Gammaproteobacteria</taxon>
        <taxon>Enterobacterales</taxon>
        <taxon>Enterobacteriaceae</taxon>
        <taxon>Klebsiella/Raoultella group</taxon>
        <taxon>Raoultella</taxon>
    </lineage>
</organism>
<dbReference type="Proteomes" id="UP000295263">
    <property type="component" value="Unassembled WGS sequence"/>
</dbReference>
<dbReference type="EMBL" id="SLYQ01000008">
    <property type="protein sequence ID" value="TCQ71196.1"/>
    <property type="molecule type" value="Genomic_DNA"/>
</dbReference>
<proteinExistence type="predicted"/>
<dbReference type="RefSeq" id="WP_085396986.1">
    <property type="nucleotide sequence ID" value="NZ_SLYQ01000008.1"/>
</dbReference>
<reference evidence="1 2" key="1">
    <citation type="submission" date="2019-03" db="EMBL/GenBank/DDBJ databases">
        <title>Genomic analyses of the natural microbiome of Caenorhabditis elegans.</title>
        <authorList>
            <person name="Samuel B."/>
        </authorList>
    </citation>
    <scope>NUCLEOTIDE SEQUENCE [LARGE SCALE GENOMIC DNA]</scope>
    <source>
        <strain evidence="1 2">JUb54</strain>
    </source>
</reference>
<evidence type="ECO:0008006" key="3">
    <source>
        <dbReference type="Google" id="ProtNLM"/>
    </source>
</evidence>
<gene>
    <name evidence="1" type="ORF">EC841_108209</name>
</gene>
<evidence type="ECO:0000313" key="1">
    <source>
        <dbReference type="EMBL" id="TCQ71196.1"/>
    </source>
</evidence>
<evidence type="ECO:0000313" key="2">
    <source>
        <dbReference type="Proteomes" id="UP000295263"/>
    </source>
</evidence>
<dbReference type="AlphaFoldDB" id="A0ABD7QEL7"/>